<organism evidence="4 5">
    <name type="scientific">Corynebacterium matruchotii</name>
    <dbReference type="NCBI Taxonomy" id="43768"/>
    <lineage>
        <taxon>Bacteria</taxon>
        <taxon>Bacillati</taxon>
        <taxon>Actinomycetota</taxon>
        <taxon>Actinomycetes</taxon>
        <taxon>Mycobacteriales</taxon>
        <taxon>Corynebacteriaceae</taxon>
        <taxon>Corynebacterium</taxon>
    </lineage>
</organism>
<comment type="caution">
    <text evidence="4">The sequence shown here is derived from an EMBL/GenBank/DDBJ whole genome shotgun (WGS) entry which is preliminary data.</text>
</comment>
<gene>
    <name evidence="4" type="primary">oatA_3</name>
    <name evidence="4" type="ORF">NCTC10254_01922</name>
</gene>
<name>A0A3S4YZN8_9CORY</name>
<dbReference type="GO" id="GO:0016747">
    <property type="term" value="F:acyltransferase activity, transferring groups other than amino-acyl groups"/>
    <property type="evidence" value="ECO:0007669"/>
    <property type="project" value="InterPro"/>
</dbReference>
<dbReference type="GO" id="GO:0016020">
    <property type="term" value="C:membrane"/>
    <property type="evidence" value="ECO:0007669"/>
    <property type="project" value="TreeGrafter"/>
</dbReference>
<feature type="transmembrane region" description="Helical" evidence="2">
    <location>
        <begin position="419"/>
        <end position="438"/>
    </location>
</feature>
<evidence type="ECO:0000313" key="5">
    <source>
        <dbReference type="Proteomes" id="UP000249886"/>
    </source>
</evidence>
<dbReference type="Proteomes" id="UP000249886">
    <property type="component" value="Unassembled WGS sequence"/>
</dbReference>
<dbReference type="EC" id="2.3.1.-" evidence="4"/>
<feature type="domain" description="Acyltransferase 3" evidence="3">
    <location>
        <begin position="92"/>
        <end position="431"/>
    </location>
</feature>
<keyword evidence="2" id="KW-0812">Transmembrane</keyword>
<dbReference type="Pfam" id="PF01757">
    <property type="entry name" value="Acyl_transf_3"/>
    <property type="match status" value="1"/>
</dbReference>
<evidence type="ECO:0000256" key="2">
    <source>
        <dbReference type="SAM" id="Phobius"/>
    </source>
</evidence>
<reference evidence="4 5" key="1">
    <citation type="submission" date="2018-06" db="EMBL/GenBank/DDBJ databases">
        <authorList>
            <consortium name="Pathogen Informatics"/>
            <person name="Doyle S."/>
        </authorList>
    </citation>
    <scope>NUCLEOTIDE SEQUENCE [LARGE SCALE GENOMIC DNA]</scope>
    <source>
        <strain evidence="4 5">NCTC10254</strain>
    </source>
</reference>
<keyword evidence="2" id="KW-0472">Membrane</keyword>
<keyword evidence="2" id="KW-1133">Transmembrane helix</keyword>
<keyword evidence="4" id="KW-0012">Acyltransferase</keyword>
<evidence type="ECO:0000313" key="4">
    <source>
        <dbReference type="EMBL" id="SPW30813.1"/>
    </source>
</evidence>
<feature type="transmembrane region" description="Helical" evidence="2">
    <location>
        <begin position="352"/>
        <end position="370"/>
    </location>
</feature>
<dbReference type="InterPro" id="IPR002656">
    <property type="entry name" value="Acyl_transf_3_dom"/>
</dbReference>
<feature type="transmembrane region" description="Helical" evidence="2">
    <location>
        <begin position="159"/>
        <end position="178"/>
    </location>
</feature>
<dbReference type="AlphaFoldDB" id="A0A3S4YZN8"/>
<feature type="transmembrane region" description="Helical" evidence="2">
    <location>
        <begin position="117"/>
        <end position="138"/>
    </location>
</feature>
<keyword evidence="4" id="KW-0808">Transferase</keyword>
<dbReference type="CDD" id="cd01840">
    <property type="entry name" value="SGNH_hydrolase_yrhL_like"/>
    <property type="match status" value="1"/>
</dbReference>
<dbReference type="PANTHER" id="PTHR23028:SF53">
    <property type="entry name" value="ACYL_TRANSF_3 DOMAIN-CONTAINING PROTEIN"/>
    <property type="match status" value="1"/>
</dbReference>
<evidence type="ECO:0000256" key="1">
    <source>
        <dbReference type="SAM" id="MobiDB-lite"/>
    </source>
</evidence>
<dbReference type="SUPFAM" id="SSF52266">
    <property type="entry name" value="SGNH hydrolase"/>
    <property type="match status" value="1"/>
</dbReference>
<feature type="transmembrane region" description="Helical" evidence="2">
    <location>
        <begin position="91"/>
        <end position="111"/>
    </location>
</feature>
<feature type="transmembrane region" description="Helical" evidence="2">
    <location>
        <begin position="458"/>
        <end position="482"/>
    </location>
</feature>
<sequence length="699" mass="77403">MVAKTLSMVKPDDESTVPSAGQVVTNQPKVAPFYASNTRVSSFQLIPNNQRGQVVRRILNIGPPTDTELSELVDAAQPAPTKKAKYRIRRVPAIDGLRGLAVLVVVIYHFFRNVTPGGFMGVDMFFVLSGFLITSLLLRERAVTGTVNLLQFWKRRVRRIFPAAFAVLFIVTALAGLIGGDVAVGLVNQFIGTVFFANNWVQIAGSESYFADSGVQIFAHYWSLAVEEQFYVIFPLLFLVLARLRPRIAKFAIGVLIIVSFVLMLRFYDPTADPTRVYYGTDTHSFGLLIGVLVAYLTTSINPESASDSWPVTALRNHPLLTQIIAAIAFIALLIMVFTVADTAPITYRGGLLLASILTAIVLTTLLAEIGPVHTIMSHPALRWLGERSFSLYLWHWPIVMLIKQLFMNNRMAVSQWTIGAIAFALSIPIAHYSYMWIETPIRRRGYRAVLGNIWGGTAWWGRGIVALAVAGIMISTTIAVATSPTKTSLEQQLTAIAEEQTPKHHEITAIPAAENTDVMAPTFGPQLTPPGDRITAIGDSVMLGSLPALEQRFPGIYVDAQVSRALIKGIEIVRELKDAGRLDPFVILGFGTNDQLEPEKLEEMMQLVGPERMVIMIMPYGDRQWIPQSQAVIAEAQNTYPNLFVADWCQRARADKTLLHTDLIHPSPEGVRQYTNSIDDAFHQWANHRKRPVTQCGV</sequence>
<proteinExistence type="predicted"/>
<dbReference type="PANTHER" id="PTHR23028">
    <property type="entry name" value="ACETYLTRANSFERASE"/>
    <property type="match status" value="1"/>
</dbReference>
<evidence type="ECO:0000259" key="3">
    <source>
        <dbReference type="Pfam" id="PF01757"/>
    </source>
</evidence>
<dbReference type="InterPro" id="IPR050879">
    <property type="entry name" value="Acyltransferase_3"/>
</dbReference>
<feature type="transmembrane region" description="Helical" evidence="2">
    <location>
        <begin position="219"/>
        <end position="241"/>
    </location>
</feature>
<dbReference type="EMBL" id="UARK01000023">
    <property type="protein sequence ID" value="SPW30813.1"/>
    <property type="molecule type" value="Genomic_DNA"/>
</dbReference>
<feature type="transmembrane region" description="Helical" evidence="2">
    <location>
        <begin position="248"/>
        <end position="268"/>
    </location>
</feature>
<protein>
    <submittedName>
        <fullName evidence="4">O-acetyltransferase OatA</fullName>
        <ecNumber evidence="4">2.3.1.-</ecNumber>
    </submittedName>
</protein>
<dbReference type="GO" id="GO:0009103">
    <property type="term" value="P:lipopolysaccharide biosynthetic process"/>
    <property type="evidence" value="ECO:0007669"/>
    <property type="project" value="TreeGrafter"/>
</dbReference>
<feature type="region of interest" description="Disordered" evidence="1">
    <location>
        <begin position="1"/>
        <end position="20"/>
    </location>
</feature>
<feature type="transmembrane region" description="Helical" evidence="2">
    <location>
        <begin position="320"/>
        <end position="340"/>
    </location>
</feature>
<accession>A0A3S4YZN8</accession>